<reference evidence="11" key="1">
    <citation type="submission" date="2015-12" db="EMBL/GenBank/DDBJ databases">
        <authorList>
            <person name="Lima A."/>
            <person name="Farahani Zayas N."/>
            <person name="Castro Da Silva M.A."/>
            <person name="Cabral A."/>
            <person name="Pessatti M.L."/>
        </authorList>
    </citation>
    <scope>NUCLEOTIDE SEQUENCE [LARGE SCALE GENOMIC DNA]</scope>
    <source>
        <strain evidence="11">LAMA 842</strain>
    </source>
</reference>
<evidence type="ECO:0000313" key="11">
    <source>
        <dbReference type="Proteomes" id="UP000070282"/>
    </source>
</evidence>
<protein>
    <submittedName>
        <fullName evidence="10">CRISPR-associated protein, YPO2467 family</fullName>
    </submittedName>
</protein>
<proteinExistence type="inferred from homology"/>
<keyword evidence="11" id="KW-1185">Reference proteome</keyword>
<dbReference type="InterPro" id="IPR013395">
    <property type="entry name" value="CRISPR-assoc_Cas3_yers"/>
</dbReference>
<dbReference type="SUPFAM" id="SSF52540">
    <property type="entry name" value="P-loop containing nucleoside triphosphate hydrolases"/>
    <property type="match status" value="1"/>
</dbReference>
<dbReference type="Pfam" id="PF21384">
    <property type="entry name" value="Cas3_I-F_Cas2"/>
    <property type="match status" value="1"/>
</dbReference>
<evidence type="ECO:0000256" key="1">
    <source>
        <dbReference type="ARBA" id="ARBA00006847"/>
    </source>
</evidence>
<dbReference type="GO" id="GO:0046872">
    <property type="term" value="F:metal ion binding"/>
    <property type="evidence" value="ECO:0007669"/>
    <property type="project" value="UniProtKB-KW"/>
</dbReference>
<keyword evidence="6" id="KW-0347">Helicase</keyword>
<dbReference type="RefSeq" id="WP_061333307.1">
    <property type="nucleotide sequence ID" value="NZ_LOCO01000025.1"/>
</dbReference>
<evidence type="ECO:0000256" key="2">
    <source>
        <dbReference type="ARBA" id="ARBA00009046"/>
    </source>
</evidence>
<keyword evidence="3" id="KW-0479">Metal-binding</keyword>
<evidence type="ECO:0000259" key="9">
    <source>
        <dbReference type="PROSITE" id="PS51643"/>
    </source>
</evidence>
<dbReference type="EMBL" id="LOCO01000025">
    <property type="protein sequence ID" value="KXO07202.1"/>
    <property type="molecule type" value="Genomic_DNA"/>
</dbReference>
<dbReference type="PROSITE" id="PS51643">
    <property type="entry name" value="HD_CAS3"/>
    <property type="match status" value="1"/>
</dbReference>
<comment type="caution">
    <text evidence="10">The sequence shown here is derived from an EMBL/GenBank/DDBJ whole genome shotgun (WGS) entry which is preliminary data.</text>
</comment>
<evidence type="ECO:0000256" key="5">
    <source>
        <dbReference type="ARBA" id="ARBA00022801"/>
    </source>
</evidence>
<evidence type="ECO:0000313" key="10">
    <source>
        <dbReference type="EMBL" id="KXO07202.1"/>
    </source>
</evidence>
<keyword evidence="7" id="KW-0067">ATP-binding</keyword>
<dbReference type="GO" id="GO:0005524">
    <property type="term" value="F:ATP binding"/>
    <property type="evidence" value="ECO:0007669"/>
    <property type="project" value="UniProtKB-KW"/>
</dbReference>
<dbReference type="PATRIC" id="fig|1306954.6.peg.2072"/>
<keyword evidence="4" id="KW-0547">Nucleotide-binding</keyword>
<comment type="similarity">
    <text evidence="2">In the central section; belongs to the CRISPR-associated helicase Cas3 family.</text>
</comment>
<dbReference type="InterPro" id="IPR054712">
    <property type="entry name" value="Cas3-like_dom"/>
</dbReference>
<comment type="similarity">
    <text evidence="1">In the N-terminal section; belongs to the CRISPR-associated nuclease Cas3-HD family.</text>
</comment>
<sequence>MNVLFVSQCSGNALPETRRILDQFAERKGERTWQTPITQAGLDTLRRLLRKKARKNTAVACHWIRGKDHSELIWIVGDAKKFSSRGVVPTNSTSRNILRAGDENDWHTGEEIRLLTALAALLHDLGKACQAFQQRLISTKPMEKNRYRHEWLSLRLFQAFVGSDDDVGWLKRLANPSDDDKHSWLRNLQRDGLDNDTSKPFQQLPPLAKAVGWLVLTHHRLPVLPGQRPDGEQDRLGKKVPGFGSGLLRDVVSKIGPGWNEIVRDSRPSELEPYWNFKEGLPVSTGKWCERASSVAIRMMNRQGMLETDWLDYPYVMHVARMSLMLADHHYSSLTDPKLRTAGDPHYRLYANTNRKTGELNQPLDEHLLGVEHHAGAICRSLPSLTDSLPSLARHKGFRKRSDHARFRWQDKAFDLAEGLRSRSVDQGFFGVNMASTGCGKTLANGRIMYALADPQRGARFSIALGLRTLTLQTGKAYRDLMKLGDDDLAIRVGGTANRTLFEHQQSEAEKTGSASSQPLLDDDTYVHFEGNFEAHPVLRRTGQDNHVRALISAPILTCTVDHLIPATESLRGGHQIAPMIRLMSSDLVLDEPDDFDMNDLPALTRLVHWAGLLGSRVLLSSATLPPALIEGLFDAYRDGRLQYQKNRGIPGQPVNICCAWFDEFDRHHADCAERNSFSEAHGAFVKSRYRKLGESAVRRRSEVVPLSADGRDLKAICRSVADDVVRHAVALHEANHSSDPKSGKRVSFGLVRMANIEPLIDVAINIFNSDSPEAPRIHLCVYHSQHPLLIRSSIEQQLDNVLDRRKPQRVFDITDIRSRLDSSDEPDHIFIVLGSPVTEVGRDHDYDWAIVEPSSMRSLIQLAGRVRRHRTEKWEATNIRVFDVNIKHLRSPGDPAFCRPGFESEGKWLLNSHHLTELLTSDEVAAIDARPRIMARSPLAPHDSLIDLEHARLADLMLLPVEVSSEEVASTNKPTTRRQRMKADAPKPLPPFRAYSWWSLPHGTLTGVCPQHQPFRENTTVQNELVLMPDESGEDYELHQVDTSSRAGPDLLIPMEKKNHRIAVETLLGAGVEPWGESDYMEALVALAEELDMELEACARKFGVVTLRESEQGWRYHPVLGFSQAK</sequence>
<evidence type="ECO:0000256" key="3">
    <source>
        <dbReference type="ARBA" id="ARBA00022723"/>
    </source>
</evidence>
<dbReference type="InterPro" id="IPR006483">
    <property type="entry name" value="CRISPR-assoc_Cas3_HD"/>
</dbReference>
<dbReference type="Proteomes" id="UP000070282">
    <property type="component" value="Unassembled WGS sequence"/>
</dbReference>
<feature type="domain" description="HD Cas3-type" evidence="9">
    <location>
        <begin position="102"/>
        <end position="331"/>
    </location>
</feature>
<dbReference type="Pfam" id="PF21802">
    <property type="entry name" value="Cas3-like_C"/>
    <property type="match status" value="1"/>
</dbReference>
<dbReference type="InterPro" id="IPR027417">
    <property type="entry name" value="P-loop_NTPase"/>
</dbReference>
<evidence type="ECO:0000256" key="7">
    <source>
        <dbReference type="ARBA" id="ARBA00022840"/>
    </source>
</evidence>
<dbReference type="InterPro" id="IPR048824">
    <property type="entry name" value="Cas3-like_C"/>
</dbReference>
<name>A0A137S439_9GAMM</name>
<dbReference type="InterPro" id="IPR048823">
    <property type="entry name" value="Cas3_I-F_Cas2"/>
</dbReference>
<accession>A0A137S439</accession>
<dbReference type="NCBIfam" id="TIGR02562">
    <property type="entry name" value="cas3_yersinia"/>
    <property type="match status" value="1"/>
</dbReference>
<dbReference type="Gene3D" id="1.10.3210.30">
    <property type="match status" value="1"/>
</dbReference>
<evidence type="ECO:0000256" key="4">
    <source>
        <dbReference type="ARBA" id="ARBA00022741"/>
    </source>
</evidence>
<evidence type="ECO:0000256" key="8">
    <source>
        <dbReference type="ARBA" id="ARBA00023118"/>
    </source>
</evidence>
<evidence type="ECO:0000256" key="6">
    <source>
        <dbReference type="ARBA" id="ARBA00022806"/>
    </source>
</evidence>
<dbReference type="InterPro" id="IPR038257">
    <property type="entry name" value="CRISPR-assoc_Cas3_HD_sf"/>
</dbReference>
<dbReference type="AlphaFoldDB" id="A0A137S439"/>
<gene>
    <name evidence="10" type="ORF">J122_3507</name>
</gene>
<dbReference type="GO" id="GO:0051607">
    <property type="term" value="P:defense response to virus"/>
    <property type="evidence" value="ECO:0007669"/>
    <property type="project" value="UniProtKB-KW"/>
</dbReference>
<organism evidence="10 11">
    <name type="scientific">Marinobacter excellens LAMA 842</name>
    <dbReference type="NCBI Taxonomy" id="1306954"/>
    <lineage>
        <taxon>Bacteria</taxon>
        <taxon>Pseudomonadati</taxon>
        <taxon>Pseudomonadota</taxon>
        <taxon>Gammaproteobacteria</taxon>
        <taxon>Pseudomonadales</taxon>
        <taxon>Marinobacteraceae</taxon>
        <taxon>Marinobacter</taxon>
    </lineage>
</organism>
<keyword evidence="8" id="KW-0051">Antiviral defense</keyword>
<dbReference type="GO" id="GO:0016787">
    <property type="term" value="F:hydrolase activity"/>
    <property type="evidence" value="ECO:0007669"/>
    <property type="project" value="UniProtKB-KW"/>
</dbReference>
<dbReference type="GO" id="GO:0004386">
    <property type="term" value="F:helicase activity"/>
    <property type="evidence" value="ECO:0007669"/>
    <property type="project" value="UniProtKB-KW"/>
</dbReference>
<keyword evidence="5" id="KW-0378">Hydrolase</keyword>
<dbReference type="Pfam" id="PF22590">
    <property type="entry name" value="Cas3-like_C_2"/>
    <property type="match status" value="1"/>
</dbReference>